<keyword evidence="2" id="KW-1185">Reference proteome</keyword>
<dbReference type="EMBL" id="DS989881">
    <property type="protein sequence ID" value="EDX70802.1"/>
    <property type="molecule type" value="Genomic_DNA"/>
</dbReference>
<dbReference type="AlphaFoldDB" id="B4W4V5"/>
<reference evidence="1 2" key="1">
    <citation type="submission" date="2008-07" db="EMBL/GenBank/DDBJ databases">
        <authorList>
            <person name="Tandeau de Marsac N."/>
            <person name="Ferriera S."/>
            <person name="Johnson J."/>
            <person name="Kravitz S."/>
            <person name="Beeson K."/>
            <person name="Sutton G."/>
            <person name="Rogers Y.-H."/>
            <person name="Friedman R."/>
            <person name="Frazier M."/>
            <person name="Venter J.C."/>
        </authorList>
    </citation>
    <scope>NUCLEOTIDE SEQUENCE [LARGE SCALE GENOMIC DNA]</scope>
    <source>
        <strain evidence="1 2">PCC 7420</strain>
    </source>
</reference>
<evidence type="ECO:0000313" key="2">
    <source>
        <dbReference type="Proteomes" id="UP000003835"/>
    </source>
</evidence>
<dbReference type="Proteomes" id="UP000003835">
    <property type="component" value="Unassembled WGS sequence"/>
</dbReference>
<organism evidence="1 2">
    <name type="scientific">Coleofasciculus chthonoplastes PCC 7420</name>
    <dbReference type="NCBI Taxonomy" id="118168"/>
    <lineage>
        <taxon>Bacteria</taxon>
        <taxon>Bacillati</taxon>
        <taxon>Cyanobacteriota</taxon>
        <taxon>Cyanophyceae</taxon>
        <taxon>Coleofasciculales</taxon>
        <taxon>Coleofasciculaceae</taxon>
        <taxon>Coleofasciculus</taxon>
    </lineage>
</organism>
<dbReference type="HOGENOM" id="CLU_3232180_0_0_3"/>
<gene>
    <name evidence="1" type="ORF">MC7420_1546</name>
</gene>
<dbReference type="STRING" id="118168.MC7420_1546"/>
<protein>
    <submittedName>
        <fullName evidence="1">Uncharacterized protein</fullName>
    </submittedName>
</protein>
<dbReference type="RefSeq" id="WP_006106368.1">
    <property type="nucleotide sequence ID" value="NZ_DS989881.1"/>
</dbReference>
<evidence type="ECO:0000313" key="1">
    <source>
        <dbReference type="EMBL" id="EDX70802.1"/>
    </source>
</evidence>
<sequence>MSKEKLFADLYFTQAFHELSLLIWITLVLEEKFQYDPLERNLV</sequence>
<name>B4W4V5_9CYAN</name>
<proteinExistence type="predicted"/>
<accession>B4W4V5</accession>